<proteinExistence type="predicted"/>
<name>A0ABS3JNU6_9BACT</name>
<protein>
    <submittedName>
        <fullName evidence="2">Relaxase domain-containing protein</fullName>
    </submittedName>
</protein>
<dbReference type="RefSeq" id="WP_207330531.1">
    <property type="nucleotide sequence ID" value="NZ_JAFMYW010000005.1"/>
</dbReference>
<accession>A0ABS3JNU6</accession>
<dbReference type="Pfam" id="PF08751">
    <property type="entry name" value="TrwC"/>
    <property type="match status" value="1"/>
</dbReference>
<dbReference type="NCBIfam" id="NF041492">
    <property type="entry name" value="MobF"/>
    <property type="match status" value="1"/>
</dbReference>
<dbReference type="Proteomes" id="UP000664628">
    <property type="component" value="Unassembled WGS sequence"/>
</dbReference>
<evidence type="ECO:0000313" key="3">
    <source>
        <dbReference type="Proteomes" id="UP000664628"/>
    </source>
</evidence>
<reference evidence="2 3" key="1">
    <citation type="submission" date="2021-03" db="EMBL/GenBank/DDBJ databases">
        <title>Fibrella sp. HMF5405 genome sequencing and assembly.</title>
        <authorList>
            <person name="Kang H."/>
            <person name="Kim H."/>
            <person name="Bae S."/>
            <person name="Joh K."/>
        </authorList>
    </citation>
    <scope>NUCLEOTIDE SEQUENCE [LARGE SCALE GENOMIC DNA]</scope>
    <source>
        <strain evidence="2 3">HMF5405</strain>
    </source>
</reference>
<evidence type="ECO:0000313" key="2">
    <source>
        <dbReference type="EMBL" id="MBO0950597.1"/>
    </source>
</evidence>
<gene>
    <name evidence="2" type="ORF">J2I46_18525</name>
</gene>
<comment type="caution">
    <text evidence="2">The sequence shown here is derived from an EMBL/GenBank/DDBJ whole genome shotgun (WGS) entry which is preliminary data.</text>
</comment>
<dbReference type="InterPro" id="IPR014862">
    <property type="entry name" value="TrwC"/>
</dbReference>
<organism evidence="2 3">
    <name type="scientific">Fibrella forsythiae</name>
    <dbReference type="NCBI Taxonomy" id="2817061"/>
    <lineage>
        <taxon>Bacteria</taxon>
        <taxon>Pseudomonadati</taxon>
        <taxon>Bacteroidota</taxon>
        <taxon>Cytophagia</taxon>
        <taxon>Cytophagales</taxon>
        <taxon>Spirosomataceae</taxon>
        <taxon>Fibrella</taxon>
    </lineage>
</organism>
<evidence type="ECO:0000259" key="1">
    <source>
        <dbReference type="Pfam" id="PF08751"/>
    </source>
</evidence>
<dbReference type="EMBL" id="JAFMYW010000005">
    <property type="protein sequence ID" value="MBO0950597.1"/>
    <property type="molecule type" value="Genomic_DNA"/>
</dbReference>
<sequence length="403" mass="45907">MIRMVQSSSAGQAREYFNSSLRRSDYYLNGQERPGNLCGRVAERLGIAGPVTKNTFQALCEHINPVSGQSLTPRKTENRTVGYDINFHCPNSLSILHVLSQDDHILDAFQASVQETMQAIEEDAQTRVRKQGKDEDRLTGELIWTDFIHQTARPVDGIVPDPHLHAHCFVFNVTWDAVENEFKAGQFRDIKRDMPYYQARFHKILSDKLITLGYRIRRTPTAFEIEGVPERIVDLFSKRTNEIGRIARELGVTDPAQLDQLGARTRAKKQKGLTMTQLKEAWRKHIHSLCMNDRGEGDQLIRHAPYQEPPYLIPHACVSHATSLRFERASVMQDRRILETAYRNSIGNATVNIDQITHNFEADQRILKIKDGAKTLCTTKEVLAEEQQMVTLARHGQGTLLPL</sequence>
<keyword evidence="3" id="KW-1185">Reference proteome</keyword>
<dbReference type="SUPFAM" id="SSF55464">
    <property type="entry name" value="Origin of replication-binding domain, RBD-like"/>
    <property type="match status" value="1"/>
</dbReference>
<feature type="domain" description="TrwC relaxase" evidence="1">
    <location>
        <begin position="10"/>
        <end position="287"/>
    </location>
</feature>